<accession>A0AAW1TWR3</accession>
<evidence type="ECO:0000256" key="1">
    <source>
        <dbReference type="ARBA" id="ARBA00007837"/>
    </source>
</evidence>
<dbReference type="Gene3D" id="3.30.470.20">
    <property type="entry name" value="ATP-grasp fold, B domain"/>
    <property type="match status" value="1"/>
</dbReference>
<name>A0AAW1TWR3_9CUCU</name>
<dbReference type="InterPro" id="IPR013815">
    <property type="entry name" value="ATP_grasp_subdomain_1"/>
</dbReference>
<feature type="domain" description="Pyruvate phosphate dikinase AMP/ATP-binding" evidence="3">
    <location>
        <begin position="219"/>
        <end position="536"/>
    </location>
</feature>
<dbReference type="Gene3D" id="3.30.1490.20">
    <property type="entry name" value="ATP-grasp fold, A domain"/>
    <property type="match status" value="1"/>
</dbReference>
<sequence>MLAEISWTDKHFLRTLAEEKLCTQFGALKGIISGENIQETEVNMACTKNRCNGRLESQELMRYLTLFVYTENGHILYFGVKSKQNGCQRYKFGYVLMHSGIVHPLQNTDLEIDILEKYMSDLISIQVNVNNQLLKISLSMKRNETVKFINNDCFGYKSENIPAEGNVNGHKAKAILFHWHSYEGSNLERLSPVLSHLRIEKCPEIYVTKIGSEESKIMELAGGKGSSLGLMKSLNNEEICIPDGFIITSYAFQQQIDSNSQLKQALLKLEDIAFGKMTENLENACMVTEELFGEQIITPIVEEAIQEAVMDFTKSIEEKIIPYLRVAVRSSAIYEDSEGFSSAGQNQTFLGCQTSDVLFKKICRCWGSLFSYQSVIYRRQHGLPIKTSMAVVVQIMIPAEVAGVLFTCHPSTMNPSQMMITSNFGLGETVVSGQVEPDTIIISKSFDGEIRFHSYCIGSKKYTICLEENGMFKKELSSEKSKCQSLSEKNVLKLAKVGVILEKAFGGPRDIEWAIFEVRTFYILQSRAITTFNQWTDYELLHEFDTPHLSNDTFYTRANIGEVLPFALTPLSQSTVVDGTEKGYQICVFGKYNPFASLSIVFSHHYGMIDILGGLYSKPRRKVEIASTMIDLAVFGHPVLDDDLNAKAIARYGILSTKELTAAHYSDLALILSTCDDVISAEVPTRLAEIVEVLRNNNLSEKFTFVDPVEGVAWLRCNCKSAYELFQDFITVHGHRLLGEFELSLNSWEMDPSAVIKMIQVNCKVSKTVRKFKDIETNIIDKLVCPEKFVTKKILSYLIDKYRSAVGNREKSKSALVKLMNKLRIAYRSLAVEMTRQGFIPAESLIFHLTHNEIKEVIHRKNPSLVMKAAKRQKLYPSWNKLKFPEIISGMPIPDVENEANFVISDTDVCINGTVVCFGEVFARACVISSLDEINELEEGDILITISTDIGWSPYFPILSGIVTELGGLMSHGAVVAREYGLPCIVGAKNATRVLRTGNRVFLSGKLGTLRLLQN</sequence>
<proteinExistence type="inferred from homology"/>
<dbReference type="InterPro" id="IPR008279">
    <property type="entry name" value="PEP-util_enz_mobile_dom"/>
</dbReference>
<reference evidence="4 5" key="1">
    <citation type="submission" date="2023-03" db="EMBL/GenBank/DDBJ databases">
        <title>Genome insight into feeding habits of ladybird beetles.</title>
        <authorList>
            <person name="Li H.-S."/>
            <person name="Huang Y.-H."/>
            <person name="Pang H."/>
        </authorList>
    </citation>
    <scope>NUCLEOTIDE SEQUENCE [LARGE SCALE GENOMIC DNA]</scope>
    <source>
        <strain evidence="4">SYSU_2023b</strain>
        <tissue evidence="4">Whole body</tissue>
    </source>
</reference>
<dbReference type="InterPro" id="IPR036637">
    <property type="entry name" value="Phosphohistidine_dom_sf"/>
</dbReference>
<protein>
    <recommendedName>
        <fullName evidence="6">Phosphoenolpyruvate synthase</fullName>
    </recommendedName>
</protein>
<gene>
    <name evidence="4" type="ORF">WA026_011143</name>
</gene>
<evidence type="ECO:0008006" key="6">
    <source>
        <dbReference type="Google" id="ProtNLM"/>
    </source>
</evidence>
<dbReference type="GO" id="GO:0005524">
    <property type="term" value="F:ATP binding"/>
    <property type="evidence" value="ECO:0007669"/>
    <property type="project" value="InterPro"/>
</dbReference>
<dbReference type="PANTHER" id="PTHR43615:SF1">
    <property type="entry name" value="PPDK_N DOMAIN-CONTAINING PROTEIN"/>
    <property type="match status" value="1"/>
</dbReference>
<evidence type="ECO:0000313" key="5">
    <source>
        <dbReference type="Proteomes" id="UP001431783"/>
    </source>
</evidence>
<dbReference type="SUPFAM" id="SSF56059">
    <property type="entry name" value="Glutathione synthetase ATP-binding domain-like"/>
    <property type="match status" value="1"/>
</dbReference>
<keyword evidence="5" id="KW-1185">Reference proteome</keyword>
<evidence type="ECO:0000259" key="3">
    <source>
        <dbReference type="Pfam" id="PF01326"/>
    </source>
</evidence>
<dbReference type="InterPro" id="IPR051549">
    <property type="entry name" value="PEP_Utilizing_Enz"/>
</dbReference>
<evidence type="ECO:0000259" key="2">
    <source>
        <dbReference type="Pfam" id="PF00391"/>
    </source>
</evidence>
<dbReference type="PANTHER" id="PTHR43615">
    <property type="entry name" value="PHOSPHOENOLPYRUVATE SYNTHASE-RELATED"/>
    <property type="match status" value="1"/>
</dbReference>
<evidence type="ECO:0000313" key="4">
    <source>
        <dbReference type="EMBL" id="KAK9876027.1"/>
    </source>
</evidence>
<organism evidence="4 5">
    <name type="scientific">Henosepilachna vigintioctopunctata</name>
    <dbReference type="NCBI Taxonomy" id="420089"/>
    <lineage>
        <taxon>Eukaryota</taxon>
        <taxon>Metazoa</taxon>
        <taxon>Ecdysozoa</taxon>
        <taxon>Arthropoda</taxon>
        <taxon>Hexapoda</taxon>
        <taxon>Insecta</taxon>
        <taxon>Pterygota</taxon>
        <taxon>Neoptera</taxon>
        <taxon>Endopterygota</taxon>
        <taxon>Coleoptera</taxon>
        <taxon>Polyphaga</taxon>
        <taxon>Cucujiformia</taxon>
        <taxon>Coccinelloidea</taxon>
        <taxon>Coccinellidae</taxon>
        <taxon>Epilachninae</taxon>
        <taxon>Epilachnini</taxon>
        <taxon>Henosepilachna</taxon>
    </lineage>
</organism>
<dbReference type="EMBL" id="JARQZJ010000035">
    <property type="protein sequence ID" value="KAK9876027.1"/>
    <property type="molecule type" value="Genomic_DNA"/>
</dbReference>
<dbReference type="SUPFAM" id="SSF52009">
    <property type="entry name" value="Phosphohistidine domain"/>
    <property type="match status" value="1"/>
</dbReference>
<comment type="caution">
    <text evidence="4">The sequence shown here is derived from an EMBL/GenBank/DDBJ whole genome shotgun (WGS) entry which is preliminary data.</text>
</comment>
<dbReference type="AlphaFoldDB" id="A0AAW1TWR3"/>
<dbReference type="Pfam" id="PF00391">
    <property type="entry name" value="PEP-utilizers"/>
    <property type="match status" value="1"/>
</dbReference>
<feature type="domain" description="PEP-utilising enzyme mobile" evidence="2">
    <location>
        <begin position="937"/>
        <end position="1007"/>
    </location>
</feature>
<dbReference type="Proteomes" id="UP001431783">
    <property type="component" value="Unassembled WGS sequence"/>
</dbReference>
<comment type="similarity">
    <text evidence="1">Belongs to the PEP-utilizing enzyme family.</text>
</comment>
<dbReference type="Pfam" id="PF01326">
    <property type="entry name" value="PPDK_N"/>
    <property type="match status" value="1"/>
</dbReference>
<dbReference type="GO" id="GO:0016301">
    <property type="term" value="F:kinase activity"/>
    <property type="evidence" value="ECO:0007669"/>
    <property type="project" value="InterPro"/>
</dbReference>
<dbReference type="InterPro" id="IPR002192">
    <property type="entry name" value="PPDK_AMP/ATP-bd"/>
</dbReference>
<dbReference type="Gene3D" id="3.50.30.10">
    <property type="entry name" value="Phosphohistidine domain"/>
    <property type="match status" value="1"/>
</dbReference>